<accession>A0A4P8QS88</accession>
<feature type="coiled-coil region" evidence="1">
    <location>
        <begin position="25"/>
        <end position="104"/>
    </location>
</feature>
<gene>
    <name evidence="2" type="ORF">EH207_16875</name>
</gene>
<name>A0A4P8QS88_9GAMM</name>
<dbReference type="InterPro" id="IPR020000">
    <property type="entry name" value="Phage_P2_LysB"/>
</dbReference>
<dbReference type="Proteomes" id="UP000299580">
    <property type="component" value="Chromosome"/>
</dbReference>
<keyword evidence="3" id="KW-1185">Reference proteome</keyword>
<reference evidence="2 3" key="1">
    <citation type="submission" date="2018-11" db="EMBL/GenBank/DDBJ databases">
        <title>Genome sequences of Brenneria nigrifluens and Brenneria rubrifaciens.</title>
        <authorList>
            <person name="Poret-Peterson A.T."/>
            <person name="McClean A.E."/>
            <person name="Kluepfel D.A."/>
        </authorList>
    </citation>
    <scope>NUCLEOTIDE SEQUENCE [LARGE SCALE GENOMIC DNA]</scope>
    <source>
        <strain evidence="2 3">6D370</strain>
    </source>
</reference>
<dbReference type="KEGG" id="brb:EH207_16875"/>
<dbReference type="NCBIfam" id="TIGR03495">
    <property type="entry name" value="phage_LysB"/>
    <property type="match status" value="1"/>
</dbReference>
<proteinExistence type="predicted"/>
<keyword evidence="1" id="KW-0175">Coiled coil</keyword>
<evidence type="ECO:0000313" key="3">
    <source>
        <dbReference type="Proteomes" id="UP000299580"/>
    </source>
</evidence>
<protein>
    <submittedName>
        <fullName evidence="2">LysB family phage lysis regulatory protein</fullName>
    </submittedName>
</protein>
<dbReference type="AlphaFoldDB" id="A0A4P8QS88"/>
<organism evidence="2 3">
    <name type="scientific">Brenneria rubrifaciens</name>
    <dbReference type="NCBI Taxonomy" id="55213"/>
    <lineage>
        <taxon>Bacteria</taxon>
        <taxon>Pseudomonadati</taxon>
        <taxon>Pseudomonadota</taxon>
        <taxon>Gammaproteobacteria</taxon>
        <taxon>Enterobacterales</taxon>
        <taxon>Pectobacteriaceae</taxon>
        <taxon>Brenneria</taxon>
    </lineage>
</organism>
<evidence type="ECO:0000313" key="2">
    <source>
        <dbReference type="EMBL" id="QCR10022.1"/>
    </source>
</evidence>
<sequence length="149" mass="16667">MKTALIIGVAVLLLLSGLGVQSLRLSNAQELNNQQSETLKQQRNALDEKNSQITALAGQLKRSDEEQARLRELAAKNHAALSDRQKLIERLKRDNQELKRWSDTPLPADIVRLRQRPGFTGGSAYRKWLSEADAVPVSGIQSADQRRTE</sequence>
<dbReference type="OrthoDB" id="6604152at2"/>
<evidence type="ECO:0000256" key="1">
    <source>
        <dbReference type="SAM" id="Coils"/>
    </source>
</evidence>
<dbReference type="EMBL" id="CP034035">
    <property type="protein sequence ID" value="QCR10022.1"/>
    <property type="molecule type" value="Genomic_DNA"/>
</dbReference>